<accession>A0ABR2JJI3</accession>
<name>A0ABR2JJI3_9EUKA</name>
<dbReference type="Gene3D" id="1.25.40.530">
    <property type="entry name" value="MyTH4 domain"/>
    <property type="match status" value="1"/>
</dbReference>
<feature type="domain" description="Rho-GAP" evidence="2">
    <location>
        <begin position="412"/>
        <end position="594"/>
    </location>
</feature>
<dbReference type="Pfam" id="PF00620">
    <property type="entry name" value="RhoGAP"/>
    <property type="match status" value="1"/>
</dbReference>
<evidence type="ECO:0000259" key="3">
    <source>
        <dbReference type="PROSITE" id="PS51016"/>
    </source>
</evidence>
<keyword evidence="5" id="KW-1185">Reference proteome</keyword>
<evidence type="ECO:0000313" key="4">
    <source>
        <dbReference type="EMBL" id="KAK8878026.1"/>
    </source>
</evidence>
<dbReference type="SUPFAM" id="SSF48350">
    <property type="entry name" value="GTPase activation domain, GAP"/>
    <property type="match status" value="1"/>
</dbReference>
<dbReference type="Gene3D" id="1.10.555.10">
    <property type="entry name" value="Rho GTPase activation protein"/>
    <property type="match status" value="1"/>
</dbReference>
<comment type="caution">
    <text evidence="4">The sequence shown here is derived from an EMBL/GenBank/DDBJ whole genome shotgun (WGS) entry which is preliminary data.</text>
</comment>
<evidence type="ECO:0000256" key="1">
    <source>
        <dbReference type="SAM" id="MobiDB-lite"/>
    </source>
</evidence>
<dbReference type="Pfam" id="PF00784">
    <property type="entry name" value="MyTH4"/>
    <property type="match status" value="1"/>
</dbReference>
<dbReference type="SMART" id="SM00324">
    <property type="entry name" value="RhoGAP"/>
    <property type="match status" value="1"/>
</dbReference>
<dbReference type="EMBL" id="JAPFFF010000011">
    <property type="protein sequence ID" value="KAK8878026.1"/>
    <property type="molecule type" value="Genomic_DNA"/>
</dbReference>
<dbReference type="Proteomes" id="UP001470230">
    <property type="component" value="Unassembled WGS sequence"/>
</dbReference>
<dbReference type="PROSITE" id="PS50238">
    <property type="entry name" value="RHOGAP"/>
    <property type="match status" value="1"/>
</dbReference>
<feature type="domain" description="MyTH4" evidence="3">
    <location>
        <begin position="180"/>
        <end position="331"/>
    </location>
</feature>
<organism evidence="4 5">
    <name type="scientific">Tritrichomonas musculus</name>
    <dbReference type="NCBI Taxonomy" id="1915356"/>
    <lineage>
        <taxon>Eukaryota</taxon>
        <taxon>Metamonada</taxon>
        <taxon>Parabasalia</taxon>
        <taxon>Tritrichomonadida</taxon>
        <taxon>Tritrichomonadidae</taxon>
        <taxon>Tritrichomonas</taxon>
    </lineage>
</organism>
<protein>
    <submittedName>
        <fullName evidence="4">GTPase activator activity protein</fullName>
    </submittedName>
</protein>
<feature type="region of interest" description="Disordered" evidence="1">
    <location>
        <begin position="361"/>
        <end position="396"/>
    </location>
</feature>
<evidence type="ECO:0000259" key="2">
    <source>
        <dbReference type="PROSITE" id="PS50238"/>
    </source>
</evidence>
<dbReference type="PANTHER" id="PTHR45876">
    <property type="entry name" value="FI04035P"/>
    <property type="match status" value="1"/>
</dbReference>
<reference evidence="4 5" key="1">
    <citation type="submission" date="2024-04" db="EMBL/GenBank/DDBJ databases">
        <title>Tritrichomonas musculus Genome.</title>
        <authorList>
            <person name="Alves-Ferreira E."/>
            <person name="Grigg M."/>
            <person name="Lorenzi H."/>
            <person name="Galac M."/>
        </authorList>
    </citation>
    <scope>NUCLEOTIDE SEQUENCE [LARGE SCALE GENOMIC DNA]</scope>
    <source>
        <strain evidence="4 5">EAF2021</strain>
    </source>
</reference>
<dbReference type="CDD" id="cd00159">
    <property type="entry name" value="RhoGAP"/>
    <property type="match status" value="1"/>
</dbReference>
<gene>
    <name evidence="4" type="ORF">M9Y10_004789</name>
</gene>
<dbReference type="InterPro" id="IPR008936">
    <property type="entry name" value="Rho_GTPase_activation_prot"/>
</dbReference>
<dbReference type="PANTHER" id="PTHR45876:SF8">
    <property type="entry name" value="FI04035P"/>
    <property type="match status" value="1"/>
</dbReference>
<dbReference type="PROSITE" id="PS51016">
    <property type="entry name" value="MYTH4"/>
    <property type="match status" value="1"/>
</dbReference>
<dbReference type="InterPro" id="IPR000198">
    <property type="entry name" value="RhoGAP_dom"/>
</dbReference>
<dbReference type="InterPro" id="IPR038185">
    <property type="entry name" value="MyTH4_dom_sf"/>
</dbReference>
<dbReference type="InterPro" id="IPR000857">
    <property type="entry name" value="MyTH4_dom"/>
</dbReference>
<evidence type="ECO:0000313" key="5">
    <source>
        <dbReference type="Proteomes" id="UP001470230"/>
    </source>
</evidence>
<proteinExistence type="predicted"/>
<sequence>MKSTQNVFCIRSPISSRPFYIVPGTDGNNVLSWVKGPSYHLSEPIDMQPFMPNFEKCDDEARNFSHSYSYTSKDRKYQNISPNFVNNPNEMPILQLTLPISSSFLCTPYFPFDLMLYDSVDDVAFAMYQKNQSKDKKMKRLTEDLQAMMRKDKKTKKSTDDFQNIAPIEKKPKRNTDDLFSATKVTANLDLPSSINPAALALSKNIKKFISSQAGDDYQYPNNIINSIIKYEDLLIECIYQLISLTNNTKSTMSVILSWKLMMLIVGYFPIPEPYSDYLRDYFIFASGHNEVDFEIQYCAKICLCRLFADHQLNIKSKLDDPNYKYIKASMSMTQLFGVTLGEVLVKEEYRRIRSSEYDNESYTQIKKESRDKKKHKRSSESNNNNQEANPLFSDDDDEENYYNGLNKIPESSLFSFKKKDDDEFLVPIILKKFIKAMLSLNALETVGIFRIPGEKAAEDRIAEDINNGNWEEPSATVSTLASITKRFVRELQDPLIPNYIVDVVTDKTPPYQIIQLINQLPSHFRETLMYLVGYFQQIADKHEINKMNTQNIIISLGTMFTMTETSSLSDFKSQNAKTNAVLTALLDHWNTSPVYNL</sequence>